<sequence length="194" mass="22149">MNKRTFSFSIFLSNLRRKTKKMCNIIHGVLLLVYSVVARKLLHVLKAASVFYLPMTNGGNFSETLALQHNKICVRNVVIESDGELLIIFLETGCLSLLIIWVTPKGAYYQVYAKKRWTLHHLTQKSPTSYVIANPDNPNEPVRTYHVSALKVFKQDKSATPVHPLRKRGRPRKTFTSGSSPRRSGRRRNQRGSL</sequence>
<evidence type="ECO:0000256" key="1">
    <source>
        <dbReference type="SAM" id="MobiDB-lite"/>
    </source>
</evidence>
<feature type="compositionally biased region" description="Basic residues" evidence="1">
    <location>
        <begin position="183"/>
        <end position="194"/>
    </location>
</feature>
<dbReference type="OrthoDB" id="425619at2759"/>
<feature type="region of interest" description="Disordered" evidence="1">
    <location>
        <begin position="156"/>
        <end position="194"/>
    </location>
</feature>
<evidence type="ECO:0000313" key="3">
    <source>
        <dbReference type="Proteomes" id="UP000499080"/>
    </source>
</evidence>
<dbReference type="Proteomes" id="UP000499080">
    <property type="component" value="Unassembled WGS sequence"/>
</dbReference>
<feature type="compositionally biased region" description="Basic residues" evidence="1">
    <location>
        <begin position="164"/>
        <end position="173"/>
    </location>
</feature>
<comment type="caution">
    <text evidence="2">The sequence shown here is derived from an EMBL/GenBank/DDBJ whole genome shotgun (WGS) entry which is preliminary data.</text>
</comment>
<accession>A0A4Y2HR35</accession>
<organism evidence="2 3">
    <name type="scientific">Araneus ventricosus</name>
    <name type="common">Orbweaver spider</name>
    <name type="synonym">Epeira ventricosa</name>
    <dbReference type="NCBI Taxonomy" id="182803"/>
    <lineage>
        <taxon>Eukaryota</taxon>
        <taxon>Metazoa</taxon>
        <taxon>Ecdysozoa</taxon>
        <taxon>Arthropoda</taxon>
        <taxon>Chelicerata</taxon>
        <taxon>Arachnida</taxon>
        <taxon>Araneae</taxon>
        <taxon>Araneomorphae</taxon>
        <taxon>Entelegynae</taxon>
        <taxon>Araneoidea</taxon>
        <taxon>Araneidae</taxon>
        <taxon>Araneus</taxon>
    </lineage>
</organism>
<protein>
    <submittedName>
        <fullName evidence="2">Uncharacterized protein</fullName>
    </submittedName>
</protein>
<evidence type="ECO:0000313" key="2">
    <source>
        <dbReference type="EMBL" id="GBM67685.1"/>
    </source>
</evidence>
<proteinExistence type="predicted"/>
<dbReference type="AlphaFoldDB" id="A0A4Y2HR35"/>
<reference evidence="2 3" key="1">
    <citation type="journal article" date="2019" name="Sci. Rep.">
        <title>Orb-weaving spider Araneus ventricosus genome elucidates the spidroin gene catalogue.</title>
        <authorList>
            <person name="Kono N."/>
            <person name="Nakamura H."/>
            <person name="Ohtoshi R."/>
            <person name="Moran D.A.P."/>
            <person name="Shinohara A."/>
            <person name="Yoshida Y."/>
            <person name="Fujiwara M."/>
            <person name="Mori M."/>
            <person name="Tomita M."/>
            <person name="Arakawa K."/>
        </authorList>
    </citation>
    <scope>NUCLEOTIDE SEQUENCE [LARGE SCALE GENOMIC DNA]</scope>
</reference>
<keyword evidence="3" id="KW-1185">Reference proteome</keyword>
<dbReference type="EMBL" id="BGPR01002096">
    <property type="protein sequence ID" value="GBM67685.1"/>
    <property type="molecule type" value="Genomic_DNA"/>
</dbReference>
<gene>
    <name evidence="2" type="ORF">AVEN_247092_1</name>
</gene>
<name>A0A4Y2HR35_ARAVE</name>